<evidence type="ECO:0000256" key="3">
    <source>
        <dbReference type="SAM" id="MobiDB-lite"/>
    </source>
</evidence>
<comment type="similarity">
    <text evidence="1">Belongs to the MIP18 family.</text>
</comment>
<dbReference type="Proteomes" id="UP000291116">
    <property type="component" value="Unassembled WGS sequence"/>
</dbReference>
<dbReference type="SUPFAM" id="SSF117916">
    <property type="entry name" value="Fe-S cluster assembly (FSCA) domain-like"/>
    <property type="match status" value="1"/>
</dbReference>
<feature type="region of interest" description="Disordered" evidence="3">
    <location>
        <begin position="121"/>
        <end position="174"/>
    </location>
</feature>
<protein>
    <submittedName>
        <fullName evidence="4">Uncharacterized protein</fullName>
    </submittedName>
</protein>
<dbReference type="PANTHER" id="PTHR12377">
    <property type="entry name" value="CYTOSOLIC IRON-SULFUR ASSEMBLY COMPONENT 2B-RELATED"/>
    <property type="match status" value="1"/>
</dbReference>
<proteinExistence type="inferred from homology"/>
<dbReference type="GO" id="GO:0007059">
    <property type="term" value="P:chromosome segregation"/>
    <property type="evidence" value="ECO:0007669"/>
    <property type="project" value="UniProtKB-KW"/>
</dbReference>
<dbReference type="OrthoDB" id="2746at2759"/>
<gene>
    <name evidence="4" type="ORF">PSNMU_V1.4_AUG-EV-PASAV3_0066730</name>
</gene>
<accession>A0A448ZCM6</accession>
<dbReference type="FunFam" id="3.30.300.130:FF:000004">
    <property type="entry name" value="cytosolic iron-sulfur assembly component 2A"/>
    <property type="match status" value="1"/>
</dbReference>
<dbReference type="InterPro" id="IPR039796">
    <property type="entry name" value="MIP18"/>
</dbReference>
<feature type="region of interest" description="Disordered" evidence="3">
    <location>
        <begin position="1"/>
        <end position="20"/>
    </location>
</feature>
<name>A0A448ZCM6_9STRA</name>
<sequence>MATAKENANPKLFSVDNPGRYSRARQTPLDWIHLGDFRRERRGASPGGASPFVVVPTTAGDKAVLRALADASRSDPRGVGLLRKAGLAIPVRTSASSPGKTAGSLLVPSCLADFSRPVFRIIPRDDDDDEEKGDVEEPRPGGEAKQNDVDNNDDDNDETDHGGHRPTGFSETEVSAEEIFDIIRNVQDPEHPNSLEQLGVVSLEQIELSLARDRDRGGTTHRNKDEIRIRFTPTIPHCSMATLIGLCLRVKLHRSLPPARFGVDVSIEPGTHVSEKAINKQLRDKERVRAALENKHLAGVVDKCIRNGMEAATD</sequence>
<dbReference type="Gene3D" id="6.10.250.1280">
    <property type="match status" value="1"/>
</dbReference>
<evidence type="ECO:0000313" key="5">
    <source>
        <dbReference type="Proteomes" id="UP000291116"/>
    </source>
</evidence>
<keyword evidence="2" id="KW-0159">Chromosome partition</keyword>
<feature type="compositionally biased region" description="Basic and acidic residues" evidence="3">
    <location>
        <begin position="135"/>
        <end position="148"/>
    </location>
</feature>
<feature type="compositionally biased region" description="Acidic residues" evidence="3">
    <location>
        <begin position="125"/>
        <end position="134"/>
    </location>
</feature>
<evidence type="ECO:0000313" key="4">
    <source>
        <dbReference type="EMBL" id="VEU39796.1"/>
    </source>
</evidence>
<organism evidence="4 5">
    <name type="scientific">Pseudo-nitzschia multistriata</name>
    <dbReference type="NCBI Taxonomy" id="183589"/>
    <lineage>
        <taxon>Eukaryota</taxon>
        <taxon>Sar</taxon>
        <taxon>Stramenopiles</taxon>
        <taxon>Ochrophyta</taxon>
        <taxon>Bacillariophyta</taxon>
        <taxon>Bacillariophyceae</taxon>
        <taxon>Bacillariophycidae</taxon>
        <taxon>Bacillariales</taxon>
        <taxon>Bacillariaceae</taxon>
        <taxon>Pseudo-nitzschia</taxon>
    </lineage>
</organism>
<dbReference type="EMBL" id="CAACVS010000236">
    <property type="protein sequence ID" value="VEU39796.1"/>
    <property type="molecule type" value="Genomic_DNA"/>
</dbReference>
<dbReference type="GO" id="GO:0051604">
    <property type="term" value="P:protein maturation"/>
    <property type="evidence" value="ECO:0007669"/>
    <property type="project" value="InterPro"/>
</dbReference>
<evidence type="ECO:0000256" key="1">
    <source>
        <dbReference type="ARBA" id="ARBA00010381"/>
    </source>
</evidence>
<dbReference type="PANTHER" id="PTHR12377:SF0">
    <property type="entry name" value="CYTOSOLIC IRON-SULFUR ASSEMBLY COMPONENT 2B"/>
    <property type="match status" value="1"/>
</dbReference>
<dbReference type="InterPro" id="IPR034904">
    <property type="entry name" value="FSCA_dom_sf"/>
</dbReference>
<dbReference type="Gene3D" id="3.30.300.130">
    <property type="entry name" value="Fe-S cluster assembly (FSCA)"/>
    <property type="match status" value="1"/>
</dbReference>
<keyword evidence="5" id="KW-1185">Reference proteome</keyword>
<reference evidence="4 5" key="1">
    <citation type="submission" date="2019-01" db="EMBL/GenBank/DDBJ databases">
        <authorList>
            <person name="Ferrante I. M."/>
        </authorList>
    </citation>
    <scope>NUCLEOTIDE SEQUENCE [LARGE SCALE GENOMIC DNA]</scope>
    <source>
        <strain evidence="4 5">B856</strain>
    </source>
</reference>
<evidence type="ECO:0000256" key="2">
    <source>
        <dbReference type="ARBA" id="ARBA00022829"/>
    </source>
</evidence>
<dbReference type="AlphaFoldDB" id="A0A448ZCM6"/>